<dbReference type="Pfam" id="PF13927">
    <property type="entry name" value="Ig_3"/>
    <property type="match status" value="1"/>
</dbReference>
<evidence type="ECO:0000256" key="14">
    <source>
        <dbReference type="SAM" id="MobiDB-lite"/>
    </source>
</evidence>
<dbReference type="SUPFAM" id="SSF52058">
    <property type="entry name" value="L domain-like"/>
    <property type="match status" value="1"/>
</dbReference>
<dbReference type="PROSITE" id="PS50835">
    <property type="entry name" value="IG_LIKE"/>
    <property type="match status" value="2"/>
</dbReference>
<dbReference type="GO" id="GO:0006979">
    <property type="term" value="P:response to oxidative stress"/>
    <property type="evidence" value="ECO:0007669"/>
    <property type="project" value="InterPro"/>
</dbReference>
<evidence type="ECO:0000256" key="3">
    <source>
        <dbReference type="ARBA" id="ARBA00022614"/>
    </source>
</evidence>
<dbReference type="GO" id="GO:0020037">
    <property type="term" value="F:heme binding"/>
    <property type="evidence" value="ECO:0007669"/>
    <property type="project" value="InterPro"/>
</dbReference>
<dbReference type="SUPFAM" id="SSF48726">
    <property type="entry name" value="Immunoglobulin"/>
    <property type="match status" value="2"/>
</dbReference>
<sequence length="1419" mass="159586">MTHSVLRTWLILILCYEATYAQNQCPTGCSCTGQTISCQKSGLRSIPILPRIVPGPNGGSLQFLMLSRNPMIRLERGSFEGLADLVRIELTFNQLVWVSKEAFIGIPSLRSLSLRGNRIAYLPHDIFTPIFMLEDLDLSRNQLRSLPFSLEGLVNLRRLSLFGNPLYCPCEMVDFALTLRHLEPVRSRVTCIGPAEVAHMQPMELGRRLVAVVENTRLLGYQAANDTDRDFLIRTTPYVPRGRQLRLPWPWPHCPVRDFGGFEPRLLPDSDESDDTGGLGAPGSFPTRVEDPVLDSNDPIELAEWRDRPQSVEVVAGEVARFICGADQHKNLQISWILPVNATKHIRLHRRRQILEIAESHDYHEGTYTCVLSNKHGHHMTAEATLRLIEPIKPRITDAPPADNNRVVEHSDMELRCSAYGRPRPRISWLWQEETLPLHLVTGGRYIVRSKAAGVQTTVPVGANIYATNPMILASAESSDTESLLLIRNVTQADAHGRYICYASNRVGSARVSTVIRVIPRSEYAPPEENLRQFDFTPPATYEPSVTAPRYTNQSEVQSLQGDELVRHVIEKARVRIETAIQKTAERLRDPTRRRSTSDVASLFRQPSQAALELAKAAEVYEAAIDEVTSILRQRNEQSVKIVGSPDPGDTMPEIDRDPQSREALGIKLSADQLAIISQLSGCQQSSNIDPCSRQLCFHLRYRSVDGSCNNFNHPRWGAALTPFRRLLAPQYENGINTPIGWSPTKLYFGYPKPSARLVSRELLGNATLQAKIAARLKDLDRWNKERQMYENTTMMQYYPSKGDSETMSMMMTPSKRLDQLRAQMQQYQQQAGPLFDEDDMFSGMLMQWGQFLDHDLDFTPVDASISRFSDGLNCNETCLNDPPCFPILVPPGDPRIKHRCIGFARSSATCGSGSTSILLGKPHHREQLNQITAFIDASNVYGSEEFENSQLRETLHDEGKMRVGMPTESGKRLLPFNIRGQVDCQADPQQDFVPCFKAGDHRSNENLGLLSMHTLWVREHNRLADGLRSLNPDWLGDRIYHEARKLVGALMQSITYLGWLPHILGPEGMKLLGEYRGYDDTVNPSISNAFATAAMRFGHTLVAPVMFRLDQNWDAIPEGHLLLHQAFFAPDRILKDGGLDPIVRGLLYNGVRDRSRNPPLNPELTERLFSMAHELALDLASLNVQRGRDHGLPSYTEYAYKVCGLGTSAHPDSFDDLKPRIRNDQIRARLRQVYGHPANIDLFAGGILEDLLPEARVGPTFACIIADQFKRLRDGDRFWFEAQGVFTPAQLAEIKRSGTSLSRVICENADNITVVPRNAFLRPTKADDLAPCDQLPKLNLAAWVDCSPSPIESSQPDLGRIRRRRSVSPIEEELTPTCPAVSKHQHNMIQQLQAKIHQLESQMTEMRQKVGNLAVHTP</sequence>
<keyword evidence="18" id="KW-1185">Reference proteome</keyword>
<evidence type="ECO:0000256" key="9">
    <source>
        <dbReference type="ARBA" id="ARBA00048396"/>
    </source>
</evidence>
<dbReference type="PROSITE" id="PS50292">
    <property type="entry name" value="PEROXIDASE_3"/>
    <property type="match status" value="1"/>
</dbReference>
<dbReference type="InterPro" id="IPR010255">
    <property type="entry name" value="Haem_peroxidase_sf"/>
</dbReference>
<dbReference type="CDD" id="cd00096">
    <property type="entry name" value="Ig"/>
    <property type="match status" value="1"/>
</dbReference>
<dbReference type="EMBL" id="LUCM01008504">
    <property type="protein sequence ID" value="KAA0188281.1"/>
    <property type="molecule type" value="Genomic_DNA"/>
</dbReference>
<dbReference type="SMART" id="SM00409">
    <property type="entry name" value="IG"/>
    <property type="match status" value="2"/>
</dbReference>
<dbReference type="Gene3D" id="1.10.640.10">
    <property type="entry name" value="Haem peroxidase domain superfamily, animal type"/>
    <property type="match status" value="1"/>
</dbReference>
<dbReference type="Pfam" id="PF13855">
    <property type="entry name" value="LRR_8"/>
    <property type="match status" value="1"/>
</dbReference>
<dbReference type="PANTHER" id="PTHR11475">
    <property type="entry name" value="OXIDASE/PEROXIDASE"/>
    <property type="match status" value="1"/>
</dbReference>
<comment type="catalytic activity">
    <reaction evidence="7">
        <text>bromide + H2O2 = hypobromite + H2O</text>
        <dbReference type="Rhea" id="RHEA:66016"/>
        <dbReference type="ChEBI" id="CHEBI:15377"/>
        <dbReference type="ChEBI" id="CHEBI:15858"/>
        <dbReference type="ChEBI" id="CHEBI:16240"/>
        <dbReference type="ChEBI" id="CHEBI:29250"/>
    </reaction>
    <physiologicalReaction direction="left-to-right" evidence="7">
        <dbReference type="Rhea" id="RHEA:66017"/>
    </physiologicalReaction>
</comment>
<evidence type="ECO:0000313" key="17">
    <source>
        <dbReference type="EMBL" id="KAA0188281.1"/>
    </source>
</evidence>
<organism evidence="17 18">
    <name type="scientific">Fasciolopsis buskii</name>
    <dbReference type="NCBI Taxonomy" id="27845"/>
    <lineage>
        <taxon>Eukaryota</taxon>
        <taxon>Metazoa</taxon>
        <taxon>Spiralia</taxon>
        <taxon>Lophotrochozoa</taxon>
        <taxon>Platyhelminthes</taxon>
        <taxon>Trematoda</taxon>
        <taxon>Digenea</taxon>
        <taxon>Plagiorchiida</taxon>
        <taxon>Echinostomata</taxon>
        <taxon>Echinostomatoidea</taxon>
        <taxon>Fasciolidae</taxon>
        <taxon>Fasciolopsis</taxon>
    </lineage>
</organism>
<evidence type="ECO:0000256" key="10">
    <source>
        <dbReference type="ARBA" id="ARBA00048887"/>
    </source>
</evidence>
<reference evidence="17" key="1">
    <citation type="submission" date="2019-05" db="EMBL/GenBank/DDBJ databases">
        <title>Annotation for the trematode Fasciolopsis buski.</title>
        <authorList>
            <person name="Choi Y.-J."/>
        </authorList>
    </citation>
    <scope>NUCLEOTIDE SEQUENCE</scope>
    <source>
        <strain evidence="17">HT</strain>
        <tissue evidence="17">Whole worm</tissue>
    </source>
</reference>
<dbReference type="SMART" id="SM00408">
    <property type="entry name" value="IGc2"/>
    <property type="match status" value="2"/>
</dbReference>
<evidence type="ECO:0000259" key="16">
    <source>
        <dbReference type="PROSITE" id="PS50835"/>
    </source>
</evidence>
<dbReference type="SUPFAM" id="SSF48113">
    <property type="entry name" value="Heme-dependent peroxidases"/>
    <property type="match status" value="1"/>
</dbReference>
<keyword evidence="2" id="KW-0964">Secreted</keyword>
<feature type="signal peptide" evidence="15">
    <location>
        <begin position="1"/>
        <end position="21"/>
    </location>
</feature>
<keyword evidence="6" id="KW-1015">Disulfide bond</keyword>
<dbReference type="InterPro" id="IPR001611">
    <property type="entry name" value="Leu-rich_rpt"/>
</dbReference>
<dbReference type="SMART" id="SM00369">
    <property type="entry name" value="LRR_TYP"/>
    <property type="match status" value="4"/>
</dbReference>
<evidence type="ECO:0000313" key="18">
    <source>
        <dbReference type="Proteomes" id="UP000728185"/>
    </source>
</evidence>
<comment type="catalytic activity">
    <reaction evidence="11">
        <text>hypobromite + L-tyrosyl-[protein] + H(+) = 3-bromo-L-tyrosyl-[protein] + H2O</text>
        <dbReference type="Rhea" id="RHEA:69356"/>
        <dbReference type="Rhea" id="RHEA-COMP:10136"/>
        <dbReference type="Rhea" id="RHEA-COMP:17686"/>
        <dbReference type="ChEBI" id="CHEBI:15377"/>
        <dbReference type="ChEBI" id="CHEBI:15378"/>
        <dbReference type="ChEBI" id="CHEBI:29250"/>
        <dbReference type="ChEBI" id="CHEBI:46858"/>
        <dbReference type="ChEBI" id="CHEBI:183512"/>
    </reaction>
    <physiologicalReaction direction="left-to-right" evidence="11">
        <dbReference type="Rhea" id="RHEA:69357"/>
    </physiologicalReaction>
</comment>
<comment type="caution">
    <text evidence="17">The sequence shown here is derived from an EMBL/GenBank/DDBJ whole genome shotgun (WGS) entry which is preliminary data.</text>
</comment>
<evidence type="ECO:0000256" key="8">
    <source>
        <dbReference type="ARBA" id="ARBA00047610"/>
    </source>
</evidence>
<feature type="coiled-coil region" evidence="13">
    <location>
        <begin position="1383"/>
        <end position="1410"/>
    </location>
</feature>
<dbReference type="InterPro" id="IPR013098">
    <property type="entry name" value="Ig_I-set"/>
</dbReference>
<keyword evidence="13" id="KW-0175">Coiled coil</keyword>
<dbReference type="PROSITE" id="PS51450">
    <property type="entry name" value="LRR"/>
    <property type="match status" value="2"/>
</dbReference>
<dbReference type="PROSITE" id="PS51257">
    <property type="entry name" value="PROKAR_LIPOPROTEIN"/>
    <property type="match status" value="1"/>
</dbReference>
<evidence type="ECO:0000256" key="11">
    <source>
        <dbReference type="ARBA" id="ARBA00049501"/>
    </source>
</evidence>
<dbReference type="InterPro" id="IPR019791">
    <property type="entry name" value="Haem_peroxidase_animal"/>
</dbReference>
<comment type="subcellular location">
    <subcellularLocation>
        <location evidence="1">Secreted</location>
    </subcellularLocation>
</comment>
<keyword evidence="12" id="KW-0479">Metal-binding</keyword>
<dbReference type="InterPro" id="IPR007110">
    <property type="entry name" value="Ig-like_dom"/>
</dbReference>
<dbReference type="InterPro" id="IPR003599">
    <property type="entry name" value="Ig_sub"/>
</dbReference>
<dbReference type="Pfam" id="PF03098">
    <property type="entry name" value="An_peroxidase"/>
    <property type="match status" value="2"/>
</dbReference>
<feature type="region of interest" description="Disordered" evidence="14">
    <location>
        <begin position="265"/>
        <end position="293"/>
    </location>
</feature>
<dbReference type="InterPro" id="IPR003591">
    <property type="entry name" value="Leu-rich_rpt_typical-subtyp"/>
</dbReference>
<gene>
    <name evidence="17" type="ORF">FBUS_06951</name>
</gene>
<dbReference type="GO" id="GO:0005576">
    <property type="term" value="C:extracellular region"/>
    <property type="evidence" value="ECO:0007669"/>
    <property type="project" value="UniProtKB-SubCell"/>
</dbReference>
<dbReference type="InterPro" id="IPR003598">
    <property type="entry name" value="Ig_sub2"/>
</dbReference>
<evidence type="ECO:0000256" key="2">
    <source>
        <dbReference type="ARBA" id="ARBA00022525"/>
    </source>
</evidence>
<dbReference type="OrthoDB" id="823504at2759"/>
<keyword evidence="4 15" id="KW-0732">Signal</keyword>
<dbReference type="Proteomes" id="UP000728185">
    <property type="component" value="Unassembled WGS sequence"/>
</dbReference>
<dbReference type="Gene3D" id="2.60.40.10">
    <property type="entry name" value="Immunoglobulins"/>
    <property type="match status" value="2"/>
</dbReference>
<evidence type="ECO:0000256" key="7">
    <source>
        <dbReference type="ARBA" id="ARBA00047544"/>
    </source>
</evidence>
<feature type="domain" description="Ig-like" evidence="16">
    <location>
        <begin position="394"/>
        <end position="513"/>
    </location>
</feature>
<evidence type="ECO:0000256" key="4">
    <source>
        <dbReference type="ARBA" id="ARBA00022729"/>
    </source>
</evidence>
<dbReference type="SMART" id="SM00013">
    <property type="entry name" value="LRRNT"/>
    <property type="match status" value="1"/>
</dbReference>
<evidence type="ECO:0000256" key="12">
    <source>
        <dbReference type="PIRSR" id="PIRSR619791-2"/>
    </source>
</evidence>
<evidence type="ECO:0000256" key="1">
    <source>
        <dbReference type="ARBA" id="ARBA00004613"/>
    </source>
</evidence>
<keyword evidence="5" id="KW-0677">Repeat</keyword>
<dbReference type="InterPro" id="IPR037120">
    <property type="entry name" value="Haem_peroxidase_sf_animal"/>
</dbReference>
<dbReference type="InterPro" id="IPR036179">
    <property type="entry name" value="Ig-like_dom_sf"/>
</dbReference>
<feature type="chain" id="PRO_5034747422" evidence="15">
    <location>
        <begin position="22"/>
        <end position="1419"/>
    </location>
</feature>
<dbReference type="Gene3D" id="3.80.10.10">
    <property type="entry name" value="Ribonuclease Inhibitor"/>
    <property type="match status" value="1"/>
</dbReference>
<evidence type="ECO:0000256" key="13">
    <source>
        <dbReference type="SAM" id="Coils"/>
    </source>
</evidence>
<dbReference type="PANTHER" id="PTHR11475:SF58">
    <property type="entry name" value="PEROXIDASIN"/>
    <property type="match status" value="1"/>
</dbReference>
<protein>
    <submittedName>
        <fullName evidence="17">Peroxidasin</fullName>
    </submittedName>
</protein>
<feature type="binding site" description="axial binding residue" evidence="12">
    <location>
        <position position="1100"/>
    </location>
    <ligand>
        <name>heme b</name>
        <dbReference type="ChEBI" id="CHEBI:60344"/>
    </ligand>
    <ligandPart>
        <name>Fe</name>
        <dbReference type="ChEBI" id="CHEBI:18248"/>
    </ligandPart>
</feature>
<evidence type="ECO:0000256" key="15">
    <source>
        <dbReference type="SAM" id="SignalP"/>
    </source>
</evidence>
<dbReference type="Pfam" id="PF07679">
    <property type="entry name" value="I-set"/>
    <property type="match status" value="1"/>
</dbReference>
<keyword evidence="3" id="KW-0433">Leucine-rich repeat</keyword>
<comment type="catalytic activity">
    <reaction evidence="8">
        <text>L-lysyl-[collagen] + L-methionyl-[collagen] + H2O2 = [collagen]-L-lysyl-N-S-L-methionyl-[collagen] + 2 H2O + H(+)</text>
        <dbReference type="Rhea" id="RHEA:66020"/>
        <dbReference type="Rhea" id="RHEA-COMP:12751"/>
        <dbReference type="Rhea" id="RHEA-COMP:16949"/>
        <dbReference type="Rhea" id="RHEA-COMP:16951"/>
        <dbReference type="ChEBI" id="CHEBI:15377"/>
        <dbReference type="ChEBI" id="CHEBI:15378"/>
        <dbReference type="ChEBI" id="CHEBI:16044"/>
        <dbReference type="ChEBI" id="CHEBI:16240"/>
        <dbReference type="ChEBI" id="CHEBI:29969"/>
        <dbReference type="ChEBI" id="CHEBI:166867"/>
    </reaction>
    <physiologicalReaction direction="left-to-right" evidence="8">
        <dbReference type="Rhea" id="RHEA:66021"/>
    </physiologicalReaction>
</comment>
<keyword evidence="12" id="KW-0349">Heme</keyword>
<dbReference type="GO" id="GO:0004601">
    <property type="term" value="F:peroxidase activity"/>
    <property type="evidence" value="ECO:0007669"/>
    <property type="project" value="InterPro"/>
</dbReference>
<proteinExistence type="predicted"/>
<dbReference type="InterPro" id="IPR032675">
    <property type="entry name" value="LRR_dom_sf"/>
</dbReference>
<comment type="catalytic activity">
    <reaction evidence="9">
        <text>L-lysyl-[collagen] + L-methionyl-[collagen] + hypobromite = [collagen]-L-lysyl-N-S-L-methionyl-[collagen] + bromide + H2O + H(+)</text>
        <dbReference type="Rhea" id="RHEA:66024"/>
        <dbReference type="Rhea" id="RHEA-COMP:12751"/>
        <dbReference type="Rhea" id="RHEA-COMP:16949"/>
        <dbReference type="Rhea" id="RHEA-COMP:16951"/>
        <dbReference type="ChEBI" id="CHEBI:15377"/>
        <dbReference type="ChEBI" id="CHEBI:15378"/>
        <dbReference type="ChEBI" id="CHEBI:15858"/>
        <dbReference type="ChEBI" id="CHEBI:16044"/>
        <dbReference type="ChEBI" id="CHEBI:29250"/>
        <dbReference type="ChEBI" id="CHEBI:29969"/>
        <dbReference type="ChEBI" id="CHEBI:166867"/>
    </reaction>
    <physiologicalReaction direction="left-to-right" evidence="9">
        <dbReference type="Rhea" id="RHEA:66025"/>
    </physiologicalReaction>
</comment>
<dbReference type="Pfam" id="PF01462">
    <property type="entry name" value="LRRNT"/>
    <property type="match status" value="1"/>
</dbReference>
<keyword evidence="12" id="KW-0408">Iron</keyword>
<name>A0A8E0RRE6_9TREM</name>
<comment type="catalytic activity">
    <reaction evidence="10">
        <text>L-tyrosyl-[protein] + bromide + H2O2 + H(+) = 3-bromo-L-tyrosyl-[protein] + 2 H2O</text>
        <dbReference type="Rhea" id="RHEA:69360"/>
        <dbReference type="Rhea" id="RHEA-COMP:10136"/>
        <dbReference type="Rhea" id="RHEA-COMP:17686"/>
        <dbReference type="ChEBI" id="CHEBI:15377"/>
        <dbReference type="ChEBI" id="CHEBI:15378"/>
        <dbReference type="ChEBI" id="CHEBI:15858"/>
        <dbReference type="ChEBI" id="CHEBI:16240"/>
        <dbReference type="ChEBI" id="CHEBI:46858"/>
        <dbReference type="ChEBI" id="CHEBI:183512"/>
    </reaction>
    <physiologicalReaction direction="left-to-right" evidence="10">
        <dbReference type="Rhea" id="RHEA:69361"/>
    </physiologicalReaction>
</comment>
<feature type="domain" description="Ig-like" evidence="16">
    <location>
        <begin position="286"/>
        <end position="387"/>
    </location>
</feature>
<dbReference type="InterPro" id="IPR013783">
    <property type="entry name" value="Ig-like_fold"/>
</dbReference>
<dbReference type="GO" id="GO:0046872">
    <property type="term" value="F:metal ion binding"/>
    <property type="evidence" value="ECO:0007669"/>
    <property type="project" value="UniProtKB-KW"/>
</dbReference>
<dbReference type="InterPro" id="IPR000372">
    <property type="entry name" value="LRRNT"/>
</dbReference>
<evidence type="ECO:0000256" key="6">
    <source>
        <dbReference type="ARBA" id="ARBA00023157"/>
    </source>
</evidence>
<evidence type="ECO:0000256" key="5">
    <source>
        <dbReference type="ARBA" id="ARBA00022737"/>
    </source>
</evidence>
<dbReference type="FunFam" id="1.10.640.10:FF:000003">
    <property type="entry name" value="chorion peroxidase"/>
    <property type="match status" value="1"/>
</dbReference>
<accession>A0A8E0RRE6</accession>